<dbReference type="InterPro" id="IPR000160">
    <property type="entry name" value="GGDEF_dom"/>
</dbReference>
<dbReference type="SMART" id="SM00267">
    <property type="entry name" value="GGDEF"/>
    <property type="match status" value="1"/>
</dbReference>
<keyword evidence="3" id="KW-1133">Transmembrane helix</keyword>
<dbReference type="FunFam" id="3.20.20.450:FF:000001">
    <property type="entry name" value="Cyclic di-GMP phosphodiesterase yahA"/>
    <property type="match status" value="1"/>
</dbReference>
<dbReference type="Pfam" id="PF00563">
    <property type="entry name" value="EAL"/>
    <property type="match status" value="1"/>
</dbReference>
<feature type="transmembrane region" description="Helical" evidence="3">
    <location>
        <begin position="20"/>
        <end position="37"/>
    </location>
</feature>
<gene>
    <name evidence="5" type="ORF">BKE30_02595</name>
</gene>
<evidence type="ECO:0000313" key="6">
    <source>
        <dbReference type="Proteomes" id="UP000192132"/>
    </source>
</evidence>
<dbReference type="PROSITE" id="PS50883">
    <property type="entry name" value="EAL"/>
    <property type="match status" value="1"/>
</dbReference>
<proteinExistence type="predicted"/>
<evidence type="ECO:0000259" key="4">
    <source>
        <dbReference type="PROSITE" id="PS50883"/>
    </source>
</evidence>
<dbReference type="InterPro" id="IPR001633">
    <property type="entry name" value="EAL_dom"/>
</dbReference>
<dbReference type="EC" id="3.1.4.52" evidence="1"/>
<dbReference type="STRING" id="1907941.BKE30_02595"/>
<dbReference type="InterPro" id="IPR029787">
    <property type="entry name" value="Nucleotide_cyclase"/>
</dbReference>
<dbReference type="AlphaFoldDB" id="A0A1S8CX31"/>
<feature type="domain" description="EAL" evidence="4">
    <location>
        <begin position="295"/>
        <end position="548"/>
    </location>
</feature>
<name>A0A1S8CX31_9GAMM</name>
<accession>A0A1S8CX31</accession>
<sequence length="558" mass="62598">MKKGIFLIWIDEHRQMVERVTLPLIIVLMIGITFLFSNTGGVKLGYSHAMYIPVLLAGFVFGFRGGVLTGLVAGFMLGPFMPHELIGGNAHSAGNWLFRLSVFTLIGFLAGLTSDSARSYQRRLKWLLQHNTLTNLPNRHALIKTLEQYDITGDEARTFLLVVVCCENEIELKSAFGSSVVEQTILQLADRFSRLCTEVKIFHTDLGQISLLFRVSYGEVDPLLANLLEDSREPVEYNSVKIHIDTRIGYFIFSQPEELPEDCINMAEAALIVAKQTSRNMVAYNPAIKMATEENISLLGQLKHALKMGQLALHYQPKVEIDTGKIYGAEALIRWEHPSRGMIPPVKFIPRAEQSTLIDVITEFVLEEAIRQLSVWQKSGIDVSISVNISTRNLLQPGFTDLVVRLLNQYDLSGELLELEITEGSLMVDVEHTIDELKRLTRLNIVISIDDFGTGYSSLQYLHQLPISVLKIDQSFVRRLPEDQGAVYIMEAAVVLAHNLGLKAIAEGVENKQIYQFLATLGCDMAQGYLIAKPLPPEKFVEWYGQYAGIYHHSDSIS</sequence>
<dbReference type="InterPro" id="IPR050706">
    <property type="entry name" value="Cyclic-di-GMP_PDE-like"/>
</dbReference>
<organism evidence="5 6">
    <name type="scientific">Alkanindiges hydrocarboniclasticus</name>
    <dbReference type="NCBI Taxonomy" id="1907941"/>
    <lineage>
        <taxon>Bacteria</taxon>
        <taxon>Pseudomonadati</taxon>
        <taxon>Pseudomonadota</taxon>
        <taxon>Gammaproteobacteria</taxon>
        <taxon>Moraxellales</taxon>
        <taxon>Moraxellaceae</taxon>
        <taxon>Alkanindiges</taxon>
    </lineage>
</organism>
<evidence type="ECO:0000313" key="5">
    <source>
        <dbReference type="EMBL" id="ONG41747.1"/>
    </source>
</evidence>
<dbReference type="Proteomes" id="UP000192132">
    <property type="component" value="Unassembled WGS sequence"/>
</dbReference>
<dbReference type="Gene3D" id="3.20.20.450">
    <property type="entry name" value="EAL domain"/>
    <property type="match status" value="1"/>
</dbReference>
<dbReference type="Gene3D" id="3.30.70.270">
    <property type="match status" value="1"/>
</dbReference>
<dbReference type="CDD" id="cd01948">
    <property type="entry name" value="EAL"/>
    <property type="match status" value="1"/>
</dbReference>
<dbReference type="SUPFAM" id="SSF55073">
    <property type="entry name" value="Nucleotide cyclase"/>
    <property type="match status" value="1"/>
</dbReference>
<dbReference type="GO" id="GO:0071111">
    <property type="term" value="F:cyclic-guanylate-specific phosphodiesterase activity"/>
    <property type="evidence" value="ECO:0007669"/>
    <property type="project" value="UniProtKB-EC"/>
</dbReference>
<evidence type="ECO:0000256" key="1">
    <source>
        <dbReference type="ARBA" id="ARBA00012282"/>
    </source>
</evidence>
<keyword evidence="3" id="KW-0472">Membrane</keyword>
<comment type="caution">
    <text evidence="5">The sequence shown here is derived from an EMBL/GenBank/DDBJ whole genome shotgun (WGS) entry which is preliminary data.</text>
</comment>
<dbReference type="Pfam" id="PF00990">
    <property type="entry name" value="GGDEF"/>
    <property type="match status" value="1"/>
</dbReference>
<keyword evidence="2" id="KW-0973">c-di-GMP</keyword>
<dbReference type="PANTHER" id="PTHR33121:SF70">
    <property type="entry name" value="SIGNALING PROTEIN YKOW"/>
    <property type="match status" value="1"/>
</dbReference>
<dbReference type="EMBL" id="MLCN01000007">
    <property type="protein sequence ID" value="ONG41747.1"/>
    <property type="molecule type" value="Genomic_DNA"/>
</dbReference>
<evidence type="ECO:0000256" key="2">
    <source>
        <dbReference type="ARBA" id="ARBA00022636"/>
    </source>
</evidence>
<reference evidence="5 6" key="1">
    <citation type="submission" date="2016-10" db="EMBL/GenBank/DDBJ databases">
        <title>Draft Genome sequence of Alkanindiges sp. strain H1.</title>
        <authorList>
            <person name="Subhash Y."/>
            <person name="Lee S."/>
        </authorList>
    </citation>
    <scope>NUCLEOTIDE SEQUENCE [LARGE SCALE GENOMIC DNA]</scope>
    <source>
        <strain evidence="5 6">H1</strain>
    </source>
</reference>
<dbReference type="RefSeq" id="WP_076877119.1">
    <property type="nucleotide sequence ID" value="NZ_MLCN01000007.1"/>
</dbReference>
<dbReference type="InterPro" id="IPR043128">
    <property type="entry name" value="Rev_trsase/Diguanyl_cyclase"/>
</dbReference>
<dbReference type="PANTHER" id="PTHR33121">
    <property type="entry name" value="CYCLIC DI-GMP PHOSPHODIESTERASE PDEF"/>
    <property type="match status" value="1"/>
</dbReference>
<dbReference type="OrthoDB" id="9804951at2"/>
<dbReference type="InterPro" id="IPR035919">
    <property type="entry name" value="EAL_sf"/>
</dbReference>
<dbReference type="SMART" id="SM00052">
    <property type="entry name" value="EAL"/>
    <property type="match status" value="1"/>
</dbReference>
<evidence type="ECO:0000256" key="3">
    <source>
        <dbReference type="SAM" id="Phobius"/>
    </source>
</evidence>
<feature type="transmembrane region" description="Helical" evidence="3">
    <location>
        <begin position="96"/>
        <end position="113"/>
    </location>
</feature>
<protein>
    <recommendedName>
        <fullName evidence="1">cyclic-guanylate-specific phosphodiesterase</fullName>
        <ecNumber evidence="1">3.1.4.52</ecNumber>
    </recommendedName>
</protein>
<keyword evidence="6" id="KW-1185">Reference proteome</keyword>
<keyword evidence="3" id="KW-0812">Transmembrane</keyword>
<dbReference type="SUPFAM" id="SSF141868">
    <property type="entry name" value="EAL domain-like"/>
    <property type="match status" value="1"/>
</dbReference>
<feature type="transmembrane region" description="Helical" evidence="3">
    <location>
        <begin position="49"/>
        <end position="76"/>
    </location>
</feature>